<evidence type="ECO:0000313" key="16">
    <source>
        <dbReference type="RefSeq" id="XP_072801335.1"/>
    </source>
</evidence>
<evidence type="ECO:0000313" key="7">
    <source>
        <dbReference type="RefSeq" id="XP_072801288.1"/>
    </source>
</evidence>
<evidence type="ECO:0000313" key="10">
    <source>
        <dbReference type="RefSeq" id="XP_072801310.1"/>
    </source>
</evidence>
<dbReference type="RefSeq" id="XP_072801327.1">
    <property type="nucleotide sequence ID" value="XM_072945226.1"/>
</dbReference>
<sequence>MATPCAFFHWGRSPPRTPRQPPSADTWRCEQDEVSSPSEPPAPDRDALMEAKWPPTSVWYPVAAYLLTWAQPEDWDTVAPRPDDIQRALELLENKVPLAHREAAGRVAWMFLSVLRHASQDMRDLQMQVEELQCREEELKQRPSTAERCLHGPSPAASESSYACVAPVPPSPRVISPAPSPIPLRLWPMMKQQVEVEEPTAQGGIPAGPWRVTRQTTYTSYTSIELRDLARQCKQRMGESIPAWLLRLWDDGADQTALTPKEMGQLASITTVPSLRQRLQTVPHSNADAGNHTLISWLMAAVRTVWESAGDLPKHVSKWTTYLDLAQVVREMGMRQMMFSLHFHSPDDELLTARMKDLILANGPMGTFGTMAALLAPYVDRPIHEVTEALAHLGDIEVCRKGVRAAKTQGESKTPSFHAVTQKGKSTQRRKKGNAPILGGPQKLDRRQIWCDLLAAGLDRVKLDGQPLGVLMALWKKLRPEQQYTPLPTSHRA</sequence>
<evidence type="ECO:0000313" key="4">
    <source>
        <dbReference type="RefSeq" id="XP_072801265.1"/>
    </source>
</evidence>
<evidence type="ECO:0000313" key="11">
    <source>
        <dbReference type="RefSeq" id="XP_072801315.1"/>
    </source>
</evidence>
<evidence type="ECO:0000313" key="9">
    <source>
        <dbReference type="RefSeq" id="XP_072801301.1"/>
    </source>
</evidence>
<name>A0ABM5BXZ6_VICPA</name>
<evidence type="ECO:0000313" key="13">
    <source>
        <dbReference type="RefSeq" id="XP_072801327.1"/>
    </source>
</evidence>
<dbReference type="RefSeq" id="XP_072801322.1">
    <property type="nucleotide sequence ID" value="XM_072945221.1"/>
</dbReference>
<evidence type="ECO:0000313" key="6">
    <source>
        <dbReference type="RefSeq" id="XP_072801277.1"/>
    </source>
</evidence>
<protein>
    <submittedName>
        <fullName evidence="4 5">Uncharacterized protein</fullName>
    </submittedName>
</protein>
<feature type="region of interest" description="Disordered" evidence="2">
    <location>
        <begin position="407"/>
        <end position="439"/>
    </location>
</feature>
<dbReference type="InterPro" id="IPR053270">
    <property type="entry name" value="Fv1_restriction_factor"/>
</dbReference>
<accession>A0ABM5BXZ6</accession>
<keyword evidence="1" id="KW-0175">Coiled coil</keyword>
<reference evidence="3 4" key="1">
    <citation type="submission" date="2025-05" db="UniProtKB">
        <authorList>
            <consortium name="RefSeq"/>
        </authorList>
    </citation>
    <scope>NUCLEOTIDE SEQUENCE [LARGE SCALE GENOMIC DNA]</scope>
</reference>
<evidence type="ECO:0000256" key="2">
    <source>
        <dbReference type="SAM" id="MobiDB-lite"/>
    </source>
</evidence>
<proteinExistence type="predicted"/>
<dbReference type="RefSeq" id="XP_072801288.1">
    <property type="nucleotide sequence ID" value="XM_072945187.1"/>
</dbReference>
<dbReference type="RefSeq" id="XP_072801297.1">
    <property type="nucleotide sequence ID" value="XM_072945196.1"/>
</dbReference>
<dbReference type="RefSeq" id="XP_072801301.1">
    <property type="nucleotide sequence ID" value="XM_072945200.1"/>
</dbReference>
<dbReference type="PANTHER" id="PTHR48195:SF1">
    <property type="entry name" value="RIKEN CDNA 2410002F23 GENE"/>
    <property type="match status" value="1"/>
</dbReference>
<keyword evidence="3" id="KW-1185">Reference proteome</keyword>
<evidence type="ECO:0000313" key="5">
    <source>
        <dbReference type="RefSeq" id="XP_072801270.1"/>
    </source>
</evidence>
<evidence type="ECO:0000313" key="12">
    <source>
        <dbReference type="RefSeq" id="XP_072801322.1"/>
    </source>
</evidence>
<gene>
    <name evidence="4 5 6 7 8 9 10 11 12 13 14 15 16" type="primary">LOC140687714</name>
</gene>
<dbReference type="RefSeq" id="XP_072801315.1">
    <property type="nucleotide sequence ID" value="XM_072945214.1"/>
</dbReference>
<evidence type="ECO:0000313" key="14">
    <source>
        <dbReference type="RefSeq" id="XP_072801331.1"/>
    </source>
</evidence>
<dbReference type="RefSeq" id="XP_072801335.1">
    <property type="nucleotide sequence ID" value="XM_072945234.1"/>
</dbReference>
<dbReference type="Proteomes" id="UP001652581">
    <property type="component" value="Chromosome 2"/>
</dbReference>
<evidence type="ECO:0000313" key="8">
    <source>
        <dbReference type="RefSeq" id="XP_072801297.1"/>
    </source>
</evidence>
<dbReference type="RefSeq" id="XP_072801331.1">
    <property type="nucleotide sequence ID" value="XM_072945230.1"/>
</dbReference>
<dbReference type="RefSeq" id="XP_072801265.1">
    <property type="nucleotide sequence ID" value="XM_072945164.1"/>
</dbReference>
<evidence type="ECO:0000313" key="3">
    <source>
        <dbReference type="Proteomes" id="UP001652581"/>
    </source>
</evidence>
<dbReference type="RefSeq" id="XP_072801270.1">
    <property type="nucleotide sequence ID" value="XM_072945169.1"/>
</dbReference>
<evidence type="ECO:0000256" key="1">
    <source>
        <dbReference type="SAM" id="Coils"/>
    </source>
</evidence>
<dbReference type="GeneID" id="140687714"/>
<dbReference type="RefSeq" id="XP_072801277.1">
    <property type="nucleotide sequence ID" value="XM_072945176.1"/>
</dbReference>
<dbReference type="RefSeq" id="XP_072801332.1">
    <property type="nucleotide sequence ID" value="XM_072945231.1"/>
</dbReference>
<feature type="coiled-coil region" evidence="1">
    <location>
        <begin position="115"/>
        <end position="142"/>
    </location>
</feature>
<feature type="region of interest" description="Disordered" evidence="2">
    <location>
        <begin position="10"/>
        <end position="47"/>
    </location>
</feature>
<evidence type="ECO:0000313" key="15">
    <source>
        <dbReference type="RefSeq" id="XP_072801332.1"/>
    </source>
</evidence>
<dbReference type="RefSeq" id="XP_072801310.1">
    <property type="nucleotide sequence ID" value="XM_072945209.1"/>
</dbReference>
<organism evidence="3 6">
    <name type="scientific">Vicugna pacos</name>
    <name type="common">Alpaca</name>
    <name type="synonym">Lama pacos</name>
    <dbReference type="NCBI Taxonomy" id="30538"/>
    <lineage>
        <taxon>Eukaryota</taxon>
        <taxon>Metazoa</taxon>
        <taxon>Chordata</taxon>
        <taxon>Craniata</taxon>
        <taxon>Vertebrata</taxon>
        <taxon>Euteleostomi</taxon>
        <taxon>Mammalia</taxon>
        <taxon>Eutheria</taxon>
        <taxon>Laurasiatheria</taxon>
        <taxon>Artiodactyla</taxon>
        <taxon>Tylopoda</taxon>
        <taxon>Camelidae</taxon>
        <taxon>Vicugna</taxon>
    </lineage>
</organism>
<dbReference type="PANTHER" id="PTHR48195">
    <property type="entry name" value="FRIEND VIRUS SUSCEPTIBILITY PROTEIN 1"/>
    <property type="match status" value="1"/>
</dbReference>